<dbReference type="SUPFAM" id="SSF46785">
    <property type="entry name" value="Winged helix' DNA-binding domain"/>
    <property type="match status" value="1"/>
</dbReference>
<keyword evidence="2" id="KW-0238">DNA-binding</keyword>
<dbReference type="Pfam" id="PF00455">
    <property type="entry name" value="DeoRC"/>
    <property type="match status" value="1"/>
</dbReference>
<proteinExistence type="predicted"/>
<dbReference type="PRINTS" id="PR00037">
    <property type="entry name" value="HTHLACR"/>
</dbReference>
<keyword evidence="1" id="KW-0805">Transcription regulation</keyword>
<dbReference type="RefSeq" id="WP_130102146.1">
    <property type="nucleotide sequence ID" value="NZ_SDWW01000015.1"/>
</dbReference>
<evidence type="ECO:0000259" key="4">
    <source>
        <dbReference type="PROSITE" id="PS51000"/>
    </source>
</evidence>
<dbReference type="AlphaFoldDB" id="A0A4Q5N5V0"/>
<dbReference type="InterPro" id="IPR050313">
    <property type="entry name" value="Carb_Metab_HTH_regulators"/>
</dbReference>
<organism evidence="5 6">
    <name type="scientific">Pengzhenrongella frigida</name>
    <dbReference type="NCBI Taxonomy" id="1259133"/>
    <lineage>
        <taxon>Bacteria</taxon>
        <taxon>Bacillati</taxon>
        <taxon>Actinomycetota</taxon>
        <taxon>Actinomycetes</taxon>
        <taxon>Micrococcales</taxon>
        <taxon>Pengzhenrongella</taxon>
    </lineage>
</organism>
<protein>
    <submittedName>
        <fullName evidence="5">DeoR/GlpR transcriptional regulator</fullName>
    </submittedName>
</protein>
<dbReference type="SMART" id="SM01134">
    <property type="entry name" value="DeoRC"/>
    <property type="match status" value="1"/>
</dbReference>
<evidence type="ECO:0000256" key="1">
    <source>
        <dbReference type="ARBA" id="ARBA00023015"/>
    </source>
</evidence>
<dbReference type="Pfam" id="PF08220">
    <property type="entry name" value="HTH_DeoR"/>
    <property type="match status" value="1"/>
</dbReference>
<dbReference type="InterPro" id="IPR036388">
    <property type="entry name" value="WH-like_DNA-bd_sf"/>
</dbReference>
<sequence length="275" mass="29034">MTDTQRPPRLPARRKDELAAAVIRTGEVTVSDLAEQFGVSVDTVRRDLDELAADGVIKRTHGGAVRNTLPSRTETPIPDRMHLHGAAKRRMGALAASLIEDGQTIVINGGTTTLAVLPHLAGRRNLTVVTNNLLAPVEVPMQCARDVYLLGGNVRVGSQVTVGPVEFPGTDGGRSHRIQADVALISVGGVAPEMGYSTSNLHEARMMLEMMRAARRVVVLADSSKLGRSSFAQVAELEAADVLVTSEPVAERLGELLAAAQVTVLVAGETNGNGS</sequence>
<dbReference type="GO" id="GO:0003700">
    <property type="term" value="F:DNA-binding transcription factor activity"/>
    <property type="evidence" value="ECO:0007669"/>
    <property type="project" value="InterPro"/>
</dbReference>
<dbReference type="InterPro" id="IPR014036">
    <property type="entry name" value="DeoR-like_C"/>
</dbReference>
<dbReference type="Proteomes" id="UP000293764">
    <property type="component" value="Unassembled WGS sequence"/>
</dbReference>
<dbReference type="InterPro" id="IPR001034">
    <property type="entry name" value="DeoR_HTH"/>
</dbReference>
<dbReference type="InterPro" id="IPR037171">
    <property type="entry name" value="NagB/RpiA_transferase-like"/>
</dbReference>
<evidence type="ECO:0000256" key="3">
    <source>
        <dbReference type="ARBA" id="ARBA00023163"/>
    </source>
</evidence>
<dbReference type="PROSITE" id="PS51000">
    <property type="entry name" value="HTH_DEOR_2"/>
    <property type="match status" value="1"/>
</dbReference>
<evidence type="ECO:0000256" key="2">
    <source>
        <dbReference type="ARBA" id="ARBA00023125"/>
    </source>
</evidence>
<evidence type="ECO:0000313" key="6">
    <source>
        <dbReference type="Proteomes" id="UP000293764"/>
    </source>
</evidence>
<dbReference type="InterPro" id="IPR018356">
    <property type="entry name" value="Tscrpt_reg_HTH_DeoR_CS"/>
</dbReference>
<dbReference type="GO" id="GO:0003677">
    <property type="term" value="F:DNA binding"/>
    <property type="evidence" value="ECO:0007669"/>
    <property type="project" value="UniProtKB-KW"/>
</dbReference>
<dbReference type="EMBL" id="SDWW01000015">
    <property type="protein sequence ID" value="RYV51511.1"/>
    <property type="molecule type" value="Genomic_DNA"/>
</dbReference>
<dbReference type="PANTHER" id="PTHR30363">
    <property type="entry name" value="HTH-TYPE TRANSCRIPTIONAL REGULATOR SRLR-RELATED"/>
    <property type="match status" value="1"/>
</dbReference>
<name>A0A4Q5N5V0_9MICO</name>
<keyword evidence="3" id="KW-0804">Transcription</keyword>
<dbReference type="Gene3D" id="1.10.10.10">
    <property type="entry name" value="Winged helix-like DNA-binding domain superfamily/Winged helix DNA-binding domain"/>
    <property type="match status" value="1"/>
</dbReference>
<comment type="caution">
    <text evidence="5">The sequence shown here is derived from an EMBL/GenBank/DDBJ whole genome shotgun (WGS) entry which is preliminary data.</text>
</comment>
<keyword evidence="6" id="KW-1185">Reference proteome</keyword>
<gene>
    <name evidence="5" type="ORF">EUA98_07970</name>
</gene>
<accession>A0A4Q5N5V0</accession>
<reference evidence="5 6" key="1">
    <citation type="submission" date="2019-01" db="EMBL/GenBank/DDBJ databases">
        <title>Novel species of Cellulomonas.</title>
        <authorList>
            <person name="Liu Q."/>
            <person name="Xin Y.-H."/>
        </authorList>
    </citation>
    <scope>NUCLEOTIDE SEQUENCE [LARGE SCALE GENOMIC DNA]</scope>
    <source>
        <strain evidence="5 6">HLT2-17</strain>
    </source>
</reference>
<dbReference type="SUPFAM" id="SSF100950">
    <property type="entry name" value="NagB/RpiA/CoA transferase-like"/>
    <property type="match status" value="1"/>
</dbReference>
<dbReference type="PANTHER" id="PTHR30363:SF44">
    <property type="entry name" value="AGA OPERON TRANSCRIPTIONAL REPRESSOR-RELATED"/>
    <property type="match status" value="1"/>
</dbReference>
<feature type="domain" description="HTH deoR-type" evidence="4">
    <location>
        <begin position="11"/>
        <end position="66"/>
    </location>
</feature>
<dbReference type="InterPro" id="IPR036390">
    <property type="entry name" value="WH_DNA-bd_sf"/>
</dbReference>
<dbReference type="Gene3D" id="3.40.50.1360">
    <property type="match status" value="1"/>
</dbReference>
<dbReference type="OrthoDB" id="7688673at2"/>
<dbReference type="PROSITE" id="PS00894">
    <property type="entry name" value="HTH_DEOR_1"/>
    <property type="match status" value="1"/>
</dbReference>
<dbReference type="SMART" id="SM00420">
    <property type="entry name" value="HTH_DEOR"/>
    <property type="match status" value="1"/>
</dbReference>
<evidence type="ECO:0000313" key="5">
    <source>
        <dbReference type="EMBL" id="RYV51511.1"/>
    </source>
</evidence>